<reference evidence="1" key="1">
    <citation type="submission" date="2021-04" db="EMBL/GenBank/DDBJ databases">
        <authorList>
            <person name="Postec A."/>
        </authorList>
    </citation>
    <scope>NUCLEOTIDE SEQUENCE</scope>
    <source>
        <strain evidence="1">F1F22</strain>
    </source>
</reference>
<dbReference type="Proteomes" id="UP001056539">
    <property type="component" value="Chromosome"/>
</dbReference>
<dbReference type="SUPFAM" id="SSF48371">
    <property type="entry name" value="ARM repeat"/>
    <property type="match status" value="1"/>
</dbReference>
<sequence length="244" mass="27473">MRGKILFPLILGLTMWSMALAQVEMLGSLLSPNVPISAVPKELKLPDPVLPYLEQEFQKTIGKEGAFDTQFKIVLLMTKVTNVPSKKYEYLERIVMWEVRNPQKTAQKLFVVSPDARVLAIQGIGESSNKIYIETMLNVIERDTATKPRIAAARVLPALGDRELIVPRLVQLLRTKYGLDRGKFSEEDTQRFEDDKVAEAIVISLGEIGDPRAFPALLQIVMSPDSHRDETVKAAWAAMQNLKW</sequence>
<evidence type="ECO:0000313" key="2">
    <source>
        <dbReference type="Proteomes" id="UP001056539"/>
    </source>
</evidence>
<name>A0AAX3BFU9_9SPIR</name>
<dbReference type="Gene3D" id="1.25.10.10">
    <property type="entry name" value="Leucine-rich Repeat Variant"/>
    <property type="match status" value="1"/>
</dbReference>
<dbReference type="KEGG" id="taqu:KDW03_04845"/>
<organism evidence="1 2">
    <name type="scientific">Thermospira aquatica</name>
    <dbReference type="NCBI Taxonomy" id="2828656"/>
    <lineage>
        <taxon>Bacteria</taxon>
        <taxon>Pseudomonadati</taxon>
        <taxon>Spirochaetota</taxon>
        <taxon>Spirochaetia</taxon>
        <taxon>Brevinematales</taxon>
        <taxon>Thermospiraceae</taxon>
        <taxon>Thermospira</taxon>
    </lineage>
</organism>
<dbReference type="InterPro" id="IPR011989">
    <property type="entry name" value="ARM-like"/>
</dbReference>
<dbReference type="AlphaFoldDB" id="A0AAX3BFU9"/>
<keyword evidence="2" id="KW-1185">Reference proteome</keyword>
<dbReference type="RefSeq" id="WP_271436261.1">
    <property type="nucleotide sequence ID" value="NZ_CP073355.1"/>
</dbReference>
<dbReference type="InterPro" id="IPR016024">
    <property type="entry name" value="ARM-type_fold"/>
</dbReference>
<reference evidence="1" key="2">
    <citation type="submission" date="2022-06" db="EMBL/GenBank/DDBJ databases">
        <title>Thermospira aquatica gen. nov., sp. nov.</title>
        <authorList>
            <person name="Ben Ali Gam Z."/>
            <person name="Labat M."/>
        </authorList>
    </citation>
    <scope>NUCLEOTIDE SEQUENCE</scope>
    <source>
        <strain evidence="1">F1F22</strain>
    </source>
</reference>
<protein>
    <submittedName>
        <fullName evidence="1">HEAT repeat domain-containing protein</fullName>
    </submittedName>
</protein>
<dbReference type="Pfam" id="PF03130">
    <property type="entry name" value="HEAT_PBS"/>
    <property type="match status" value="1"/>
</dbReference>
<gene>
    <name evidence="1" type="ORF">KDW03_04845</name>
</gene>
<dbReference type="InterPro" id="IPR004155">
    <property type="entry name" value="PBS_lyase_HEAT"/>
</dbReference>
<accession>A0AAX3BFU9</accession>
<proteinExistence type="predicted"/>
<evidence type="ECO:0000313" key="1">
    <source>
        <dbReference type="EMBL" id="URA11126.1"/>
    </source>
</evidence>
<dbReference type="EMBL" id="CP073355">
    <property type="protein sequence ID" value="URA11126.1"/>
    <property type="molecule type" value="Genomic_DNA"/>
</dbReference>